<evidence type="ECO:0000259" key="4">
    <source>
        <dbReference type="PROSITE" id="PS50111"/>
    </source>
</evidence>
<dbReference type="SUPFAM" id="SSF58104">
    <property type="entry name" value="Methyl-accepting chemotaxis protein (MCP) signaling domain"/>
    <property type="match status" value="1"/>
</dbReference>
<dbReference type="Proteomes" id="UP000021315">
    <property type="component" value="Unassembled WGS sequence"/>
</dbReference>
<gene>
    <name evidence="5" type="primary">mcpC</name>
    <name evidence="5" type="ORF">AW06_003093</name>
</gene>
<dbReference type="STRING" id="1453999.AW06_003093"/>
<keyword evidence="3" id="KW-1133">Transmembrane helix</keyword>
<evidence type="ECO:0000256" key="1">
    <source>
        <dbReference type="ARBA" id="ARBA00023224"/>
    </source>
</evidence>
<dbReference type="PROSITE" id="PS50111">
    <property type="entry name" value="CHEMOTAXIS_TRANSDUC_2"/>
    <property type="match status" value="1"/>
</dbReference>
<dbReference type="AlphaFoldDB" id="A0A080M5T4"/>
<keyword evidence="1 2" id="KW-0807">Transducer</keyword>
<accession>A0A080M5T4</accession>
<dbReference type="Pfam" id="PF00015">
    <property type="entry name" value="MCPsignal"/>
    <property type="match status" value="1"/>
</dbReference>
<dbReference type="SMART" id="SM00283">
    <property type="entry name" value="MA"/>
    <property type="match status" value="1"/>
</dbReference>
<keyword evidence="3" id="KW-0812">Transmembrane</keyword>
<dbReference type="Gene3D" id="1.10.287.950">
    <property type="entry name" value="Methyl-accepting chemotaxis protein"/>
    <property type="match status" value="1"/>
</dbReference>
<evidence type="ECO:0000256" key="3">
    <source>
        <dbReference type="SAM" id="Phobius"/>
    </source>
</evidence>
<keyword evidence="6" id="KW-1185">Reference proteome</keyword>
<evidence type="ECO:0000256" key="2">
    <source>
        <dbReference type="PROSITE-ProRule" id="PRU00284"/>
    </source>
</evidence>
<protein>
    <submittedName>
        <fullName evidence="5">Methyl-accepting chemotaxis protein McpC</fullName>
    </submittedName>
</protein>
<feature type="transmembrane region" description="Helical" evidence="3">
    <location>
        <begin position="41"/>
        <end position="61"/>
    </location>
</feature>
<evidence type="ECO:0000313" key="6">
    <source>
        <dbReference type="Proteomes" id="UP000021315"/>
    </source>
</evidence>
<comment type="caution">
    <text evidence="5">The sequence shown here is derived from an EMBL/GenBank/DDBJ whole genome shotgun (WGS) entry which is preliminary data.</text>
</comment>
<dbReference type="GO" id="GO:0016020">
    <property type="term" value="C:membrane"/>
    <property type="evidence" value="ECO:0007669"/>
    <property type="project" value="InterPro"/>
</dbReference>
<dbReference type="PANTHER" id="PTHR32089">
    <property type="entry name" value="METHYL-ACCEPTING CHEMOTAXIS PROTEIN MCPB"/>
    <property type="match status" value="1"/>
</dbReference>
<feature type="transmembrane region" description="Helical" evidence="3">
    <location>
        <begin position="15"/>
        <end position="35"/>
    </location>
</feature>
<name>A0A080M5T4_9PROT</name>
<dbReference type="InterPro" id="IPR004089">
    <property type="entry name" value="MCPsignal_dom"/>
</dbReference>
<sequence length="400" mass="43328">MQEREDLMQDRSSKMLPVGPAPLFIAAVAGGLLVWKSEMPLAVALVWTLALLVLAAGASYWERRAIRIAVDQSAAKHVRTEAAQPAITPYTKSLHQVAAASLVRWAEHIAIARRQTENAGNALTSDFAAILNQLGVMLDTRDREAAAGVVAVIERARSELASMLDRLKDAFDAQKPMLREFENLAEVSADLKRMASGVAEIAKQTNLLALNAAIEAARAGETGRGFAVVADEVRKLSDQSGSLAKQIGDKVETVNAATGSALLSAGQMSRQNESLMASSDATMVAVLERFRSVVQGLSDSSQHMAEGSQSVREKVEAVLVHLQFQDRMSQILSAVCQDIERLLARTRAEEARIACGQTPEPFDVQKWVAELEQTYTTLEQHDTRHPAAQGQVAASEITFF</sequence>
<proteinExistence type="predicted"/>
<reference evidence="5" key="1">
    <citation type="submission" date="2014-02" db="EMBL/GenBank/DDBJ databases">
        <title>Expanding our view of genomic diversity in Candidatus Accumulibacter clades.</title>
        <authorList>
            <person name="Skennerton C.T."/>
            <person name="Barr J.J."/>
            <person name="Slater F.R."/>
            <person name="Bond P.L."/>
            <person name="Tyson G.W."/>
        </authorList>
    </citation>
    <scope>NUCLEOTIDE SEQUENCE [LARGE SCALE GENOMIC DNA]</scope>
</reference>
<feature type="domain" description="Methyl-accepting transducer" evidence="4">
    <location>
        <begin position="181"/>
        <end position="340"/>
    </location>
</feature>
<dbReference type="PANTHER" id="PTHR32089:SF112">
    <property type="entry name" value="LYSOZYME-LIKE PROTEIN-RELATED"/>
    <property type="match status" value="1"/>
</dbReference>
<dbReference type="GO" id="GO:0007165">
    <property type="term" value="P:signal transduction"/>
    <property type="evidence" value="ECO:0007669"/>
    <property type="project" value="UniProtKB-KW"/>
</dbReference>
<dbReference type="EMBL" id="JDST02000071">
    <property type="protein sequence ID" value="KFB75860.1"/>
    <property type="molecule type" value="Genomic_DNA"/>
</dbReference>
<evidence type="ECO:0000313" key="5">
    <source>
        <dbReference type="EMBL" id="KFB75860.1"/>
    </source>
</evidence>
<keyword evidence="3" id="KW-0472">Membrane</keyword>
<organism evidence="5 6">
    <name type="scientific">Candidatus Accumulibacter cognatus</name>
    <dbReference type="NCBI Taxonomy" id="2954383"/>
    <lineage>
        <taxon>Bacteria</taxon>
        <taxon>Pseudomonadati</taxon>
        <taxon>Pseudomonadota</taxon>
        <taxon>Betaproteobacteria</taxon>
        <taxon>Candidatus Accumulibacter</taxon>
    </lineage>
</organism>